<dbReference type="GeneID" id="97128126"/>
<organism evidence="3 4">
    <name type="scientific">Roseburia inulinivorans</name>
    <dbReference type="NCBI Taxonomy" id="360807"/>
    <lineage>
        <taxon>Bacteria</taxon>
        <taxon>Bacillati</taxon>
        <taxon>Bacillota</taxon>
        <taxon>Clostridia</taxon>
        <taxon>Lachnospirales</taxon>
        <taxon>Lachnospiraceae</taxon>
        <taxon>Roseburia</taxon>
    </lineage>
</organism>
<dbReference type="InterPro" id="IPR050882">
    <property type="entry name" value="Prepilin_peptidase/N-MTase"/>
</dbReference>
<dbReference type="Proteomes" id="UP000095395">
    <property type="component" value="Unassembled WGS sequence"/>
</dbReference>
<evidence type="ECO:0000313" key="4">
    <source>
        <dbReference type="Proteomes" id="UP000095395"/>
    </source>
</evidence>
<accession>A0A174ADN8</accession>
<feature type="transmembrane region" description="Helical" evidence="1">
    <location>
        <begin position="5"/>
        <end position="23"/>
    </location>
</feature>
<dbReference type="PANTHER" id="PTHR30487">
    <property type="entry name" value="TYPE 4 PREPILIN-LIKE PROTEINS LEADER PEPTIDE-PROCESSING ENZYME"/>
    <property type="match status" value="1"/>
</dbReference>
<dbReference type="GO" id="GO:0006465">
    <property type="term" value="P:signal peptide processing"/>
    <property type="evidence" value="ECO:0007669"/>
    <property type="project" value="TreeGrafter"/>
</dbReference>
<proteinExistence type="predicted"/>
<keyword evidence="1" id="KW-0472">Membrane</keyword>
<dbReference type="RefSeq" id="WP_007886370.1">
    <property type="nucleotide sequence ID" value="NZ_CYYR01000009.1"/>
</dbReference>
<reference evidence="3 4" key="1">
    <citation type="submission" date="2015-09" db="EMBL/GenBank/DDBJ databases">
        <authorList>
            <consortium name="Pathogen Informatics"/>
        </authorList>
    </citation>
    <scope>NUCLEOTIDE SEQUENCE [LARGE SCALE GENOMIC DNA]</scope>
    <source>
        <strain evidence="3 4">2789STDY5608835</strain>
    </source>
</reference>
<evidence type="ECO:0000256" key="1">
    <source>
        <dbReference type="SAM" id="Phobius"/>
    </source>
</evidence>
<evidence type="ECO:0000313" key="3">
    <source>
        <dbReference type="EMBL" id="CUN86527.1"/>
    </source>
</evidence>
<protein>
    <submittedName>
        <fullName evidence="3">Leader peptidase pppA</fullName>
    </submittedName>
</protein>
<feature type="transmembrane region" description="Helical" evidence="1">
    <location>
        <begin position="101"/>
        <end position="122"/>
    </location>
</feature>
<dbReference type="Pfam" id="PF06750">
    <property type="entry name" value="A24_N_bact"/>
    <property type="match status" value="1"/>
</dbReference>
<keyword evidence="1" id="KW-1133">Transmembrane helix</keyword>
<gene>
    <name evidence="3" type="primary">pppA</name>
    <name evidence="3" type="ORF">ERS852392_01559</name>
</gene>
<sequence length="157" mass="18320">MKTYIVYFCIYISFYILGGYSTTDILRLQKNTTLSINAPHCYCPICHQKIRLRDQIPLFAYLKNRGQCPSCHCNITPSEFLLELAVFLPLSTLSTLLHFSWFAYLLCIVYYELLKLISIIYFKPRTTDFIKNLFLSLLNNTGIFCMIAFLFALSHIK</sequence>
<dbReference type="PANTHER" id="PTHR30487:SF0">
    <property type="entry name" value="PREPILIN LEADER PEPTIDASE_N-METHYLTRANSFERASE-RELATED"/>
    <property type="match status" value="1"/>
</dbReference>
<dbReference type="InterPro" id="IPR010627">
    <property type="entry name" value="Prepilin_pept_A24_N"/>
</dbReference>
<feature type="domain" description="Prepilin peptidase A24 N-terminal" evidence="2">
    <location>
        <begin position="16"/>
        <end position="89"/>
    </location>
</feature>
<dbReference type="AlphaFoldDB" id="A0A174ADN8"/>
<feature type="transmembrane region" description="Helical" evidence="1">
    <location>
        <begin position="134"/>
        <end position="156"/>
    </location>
</feature>
<evidence type="ECO:0000259" key="2">
    <source>
        <dbReference type="Pfam" id="PF06750"/>
    </source>
</evidence>
<dbReference type="EMBL" id="CYYR01000009">
    <property type="protein sequence ID" value="CUN86527.1"/>
    <property type="molecule type" value="Genomic_DNA"/>
</dbReference>
<keyword evidence="1" id="KW-0812">Transmembrane</keyword>
<dbReference type="GO" id="GO:0005886">
    <property type="term" value="C:plasma membrane"/>
    <property type="evidence" value="ECO:0007669"/>
    <property type="project" value="TreeGrafter"/>
</dbReference>
<dbReference type="GO" id="GO:0004190">
    <property type="term" value="F:aspartic-type endopeptidase activity"/>
    <property type="evidence" value="ECO:0007669"/>
    <property type="project" value="TreeGrafter"/>
</dbReference>
<name>A0A174ADN8_9FIRM</name>